<feature type="region of interest" description="Disordered" evidence="1">
    <location>
        <begin position="60"/>
        <end position="134"/>
    </location>
</feature>
<reference evidence="2 3" key="1">
    <citation type="submission" date="2021-12" db="EMBL/GenBank/DDBJ databases">
        <title>High titer production of polyol ester of fatty acids by Rhodotorula paludigena BS15 towards product separation-free biomass refinery.</title>
        <authorList>
            <person name="Mano J."/>
            <person name="Ono H."/>
            <person name="Tanaka T."/>
            <person name="Naito K."/>
            <person name="Sushida H."/>
            <person name="Ike M."/>
            <person name="Tokuyasu K."/>
            <person name="Kitaoka M."/>
        </authorList>
    </citation>
    <scope>NUCLEOTIDE SEQUENCE [LARGE SCALE GENOMIC DNA]</scope>
    <source>
        <strain evidence="2 3">BS15</strain>
    </source>
</reference>
<dbReference type="AlphaFoldDB" id="A0AAV5GA85"/>
<protein>
    <recommendedName>
        <fullName evidence="4">Proteophosphoglycan ppg4</fullName>
    </recommendedName>
</protein>
<feature type="region of interest" description="Disordered" evidence="1">
    <location>
        <begin position="1"/>
        <end position="21"/>
    </location>
</feature>
<feature type="region of interest" description="Disordered" evidence="1">
    <location>
        <begin position="204"/>
        <end position="256"/>
    </location>
</feature>
<proteinExistence type="predicted"/>
<evidence type="ECO:0000313" key="2">
    <source>
        <dbReference type="EMBL" id="GJN89301.1"/>
    </source>
</evidence>
<feature type="region of interest" description="Disordered" evidence="1">
    <location>
        <begin position="286"/>
        <end position="383"/>
    </location>
</feature>
<feature type="compositionally biased region" description="Polar residues" evidence="1">
    <location>
        <begin position="309"/>
        <end position="326"/>
    </location>
</feature>
<gene>
    <name evidence="2" type="ORF">Rhopal_002281-T1</name>
</gene>
<dbReference type="EMBL" id="BQKY01000004">
    <property type="protein sequence ID" value="GJN89301.1"/>
    <property type="molecule type" value="Genomic_DNA"/>
</dbReference>
<keyword evidence="3" id="KW-1185">Reference proteome</keyword>
<evidence type="ECO:0000256" key="1">
    <source>
        <dbReference type="SAM" id="MobiDB-lite"/>
    </source>
</evidence>
<name>A0AAV5GA85_9BASI</name>
<feature type="compositionally biased region" description="Pro residues" evidence="1">
    <location>
        <begin position="83"/>
        <end position="95"/>
    </location>
</feature>
<dbReference type="Proteomes" id="UP001342314">
    <property type="component" value="Unassembled WGS sequence"/>
</dbReference>
<feature type="compositionally biased region" description="Low complexity" evidence="1">
    <location>
        <begin position="96"/>
        <end position="110"/>
    </location>
</feature>
<sequence length="383" mass="40167">MNGGKKRTSSTKGRHIVQVNPVRCDAGKPVASTSYDAGALADLPTNAAYAYPTTMPYLSGMPLPGRTSSSESLQLPGGNWFAPPAPPPSYTPTPPLSYSSAASPEESLYAHSPPDTAMPSISRRSSAFEPRKGSQPVISTLSLAGPVYLSHPHSSPHLYQTAAPQQAEYSVQHPVLYAMPASHFPSAPTSATYETPALSFVDPRNAQPAQSASWSAQPSTAPGQLQQLPPMVVPDARGTPSPAPHFTTHAPSAYPPKRLNMPHESFSYDYAHSYAQASAYDGGRSAAFPVETDSQPSSAYRSAHHDPTMTLSMPSGRSAAGSNSVSPFPLYGGPATGSRPHQQQQAYVQTSHPGSAPPSAGGPRSASTPGFGHVDEWLRGLAS</sequence>
<evidence type="ECO:0000313" key="3">
    <source>
        <dbReference type="Proteomes" id="UP001342314"/>
    </source>
</evidence>
<feature type="compositionally biased region" description="Basic and acidic residues" evidence="1">
    <location>
        <begin position="373"/>
        <end position="383"/>
    </location>
</feature>
<feature type="compositionally biased region" description="Low complexity" evidence="1">
    <location>
        <begin position="351"/>
        <end position="370"/>
    </location>
</feature>
<organism evidence="2 3">
    <name type="scientific">Rhodotorula paludigena</name>
    <dbReference type="NCBI Taxonomy" id="86838"/>
    <lineage>
        <taxon>Eukaryota</taxon>
        <taxon>Fungi</taxon>
        <taxon>Dikarya</taxon>
        <taxon>Basidiomycota</taxon>
        <taxon>Pucciniomycotina</taxon>
        <taxon>Microbotryomycetes</taxon>
        <taxon>Sporidiobolales</taxon>
        <taxon>Sporidiobolaceae</taxon>
        <taxon>Rhodotorula</taxon>
    </lineage>
</organism>
<accession>A0AAV5GA85</accession>
<evidence type="ECO:0008006" key="4">
    <source>
        <dbReference type="Google" id="ProtNLM"/>
    </source>
</evidence>
<comment type="caution">
    <text evidence="2">The sequence shown here is derived from an EMBL/GenBank/DDBJ whole genome shotgun (WGS) entry which is preliminary data.</text>
</comment>
<feature type="compositionally biased region" description="Polar residues" evidence="1">
    <location>
        <begin position="339"/>
        <end position="350"/>
    </location>
</feature>
<feature type="compositionally biased region" description="Low complexity" evidence="1">
    <location>
        <begin position="206"/>
        <end position="222"/>
    </location>
</feature>
<feature type="compositionally biased region" description="Basic residues" evidence="1">
    <location>
        <begin position="1"/>
        <end position="15"/>
    </location>
</feature>